<feature type="domain" description="Sulfatase N-terminal" evidence="4">
    <location>
        <begin position="23"/>
        <end position="396"/>
    </location>
</feature>
<name>A0A6C2UF77_9BACT</name>
<dbReference type="AlphaFoldDB" id="A0A6C2UF77"/>
<evidence type="ECO:0000256" key="1">
    <source>
        <dbReference type="ARBA" id="ARBA00008779"/>
    </source>
</evidence>
<feature type="signal peptide" evidence="3">
    <location>
        <begin position="1"/>
        <end position="19"/>
    </location>
</feature>
<evidence type="ECO:0000313" key="5">
    <source>
        <dbReference type="EMBL" id="VGO18872.1"/>
    </source>
</evidence>
<dbReference type="Proteomes" id="UP000346198">
    <property type="component" value="Unassembled WGS sequence"/>
</dbReference>
<dbReference type="PANTHER" id="PTHR42693:SF53">
    <property type="entry name" value="ENDO-4-O-SULFATASE"/>
    <property type="match status" value="1"/>
</dbReference>
<gene>
    <name evidence="5" type="primary">atsA_100</name>
    <name evidence="5" type="ORF">SCARR_00925</name>
</gene>
<keyword evidence="2" id="KW-0378">Hydrolase</keyword>
<evidence type="ECO:0000256" key="2">
    <source>
        <dbReference type="ARBA" id="ARBA00022801"/>
    </source>
</evidence>
<feature type="chain" id="PRO_5028854107" evidence="3">
    <location>
        <begin position="20"/>
        <end position="517"/>
    </location>
</feature>
<dbReference type="PANTHER" id="PTHR42693">
    <property type="entry name" value="ARYLSULFATASE FAMILY MEMBER"/>
    <property type="match status" value="1"/>
</dbReference>
<evidence type="ECO:0000259" key="4">
    <source>
        <dbReference type="Pfam" id="PF00884"/>
    </source>
</evidence>
<dbReference type="GO" id="GO:0004065">
    <property type="term" value="F:arylsulfatase activity"/>
    <property type="evidence" value="ECO:0007669"/>
    <property type="project" value="TreeGrafter"/>
</dbReference>
<dbReference type="InterPro" id="IPR050738">
    <property type="entry name" value="Sulfatase"/>
</dbReference>
<dbReference type="SUPFAM" id="SSF53649">
    <property type="entry name" value="Alkaline phosphatase-like"/>
    <property type="match status" value="1"/>
</dbReference>
<evidence type="ECO:0000256" key="3">
    <source>
        <dbReference type="SAM" id="SignalP"/>
    </source>
</evidence>
<dbReference type="RefSeq" id="WP_136060319.1">
    <property type="nucleotide sequence ID" value="NZ_CAAHFH010000001.1"/>
</dbReference>
<dbReference type="InterPro" id="IPR017850">
    <property type="entry name" value="Alkaline_phosphatase_core_sf"/>
</dbReference>
<keyword evidence="6" id="KW-1185">Reference proteome</keyword>
<dbReference type="Gene3D" id="3.40.720.10">
    <property type="entry name" value="Alkaline Phosphatase, subunit A"/>
    <property type="match status" value="1"/>
</dbReference>
<keyword evidence="3" id="KW-0732">Signal</keyword>
<organism evidence="5 6">
    <name type="scientific">Pontiella sulfatireligans</name>
    <dbReference type="NCBI Taxonomy" id="2750658"/>
    <lineage>
        <taxon>Bacteria</taxon>
        <taxon>Pseudomonadati</taxon>
        <taxon>Kiritimatiellota</taxon>
        <taxon>Kiritimatiellia</taxon>
        <taxon>Kiritimatiellales</taxon>
        <taxon>Pontiellaceae</taxon>
        <taxon>Pontiella</taxon>
    </lineage>
</organism>
<reference evidence="5 6" key="1">
    <citation type="submission" date="2019-04" db="EMBL/GenBank/DDBJ databases">
        <authorList>
            <person name="Van Vliet M D."/>
        </authorList>
    </citation>
    <scope>NUCLEOTIDE SEQUENCE [LARGE SCALE GENOMIC DNA]</scope>
    <source>
        <strain evidence="5 6">F21</strain>
    </source>
</reference>
<evidence type="ECO:0000313" key="6">
    <source>
        <dbReference type="Proteomes" id="UP000346198"/>
    </source>
</evidence>
<accession>A0A6C2UF77</accession>
<dbReference type="EMBL" id="CAAHFH010000001">
    <property type="protein sequence ID" value="VGO18872.1"/>
    <property type="molecule type" value="Genomic_DNA"/>
</dbReference>
<dbReference type="InterPro" id="IPR000917">
    <property type="entry name" value="Sulfatase_N"/>
</dbReference>
<comment type="similarity">
    <text evidence="1">Belongs to the sulfatase family.</text>
</comment>
<sequence length="517" mass="58256">MKSVLFILLSGIFCAGVFAADRPNVVVIIADDLGYADMSFLPDAPADVKKYGTPGFDRLARSGTYFRNAYAAGSICSVSRAGLLTGRYPYRWGNYYFGQGSLPEGTCTMPQALHDAGYRTAKYGKTHLDGWGPRLLPTQHGFDEFLGFLGSTWDYIRLSSKDVDAYKARAGFKRMGFQLVGPLLKLNGLGATMKDAEYVSFENQSTTGIFTDQACDYIDRKKDGKPFYLHVSYNAVHHPSYVVEETWARKVGARYVPWDRDVAEWQFPYWEPNKESNDEFHKKWGHMGTVDPEGRRCYLANLLALDSGISKLLDSLEKSGQRENTLVVFMSDNGGTINTYANNAPLRGYKYMLGDGGIRVPMIISMPGTFPQGAVNESALVSAMDIFPTLAELAGIEVPKDLDGKSLLPVLRNKVDTQHQWLAWAQNKNSWVLRMNKWKLTHNAGWSHANYKLDEKGDAFSANELIRYPNEAQLFNLETNIGETINRIDQYPEIVNEMRAFYASWEEQMPEPFRLKK</sequence>
<dbReference type="Pfam" id="PF00884">
    <property type="entry name" value="Sulfatase"/>
    <property type="match status" value="1"/>
</dbReference>
<dbReference type="Gene3D" id="3.30.1120.10">
    <property type="match status" value="1"/>
</dbReference>
<protein>
    <submittedName>
        <fullName evidence="5">Arylsulfatase</fullName>
    </submittedName>
</protein>
<proteinExistence type="inferred from homology"/>